<dbReference type="OrthoDB" id="6775330at2759"/>
<evidence type="ECO:0000313" key="2">
    <source>
        <dbReference type="EMBL" id="CAH1109608.1"/>
    </source>
</evidence>
<feature type="region of interest" description="Disordered" evidence="1">
    <location>
        <begin position="107"/>
        <end position="149"/>
    </location>
</feature>
<gene>
    <name evidence="2" type="ORF">PSYICH_LOCUS10613</name>
</gene>
<proteinExistence type="predicted"/>
<dbReference type="AlphaFoldDB" id="A0A9P0GDP4"/>
<dbReference type="PANTHER" id="PTHR34239">
    <property type="entry name" value="APPLE DOMAIN-CONTAINING PROTEIN"/>
    <property type="match status" value="1"/>
</dbReference>
<evidence type="ECO:0000256" key="1">
    <source>
        <dbReference type="SAM" id="MobiDB-lite"/>
    </source>
</evidence>
<sequence>MYSRAQVLKTKNCLSPTPALPTIPSLELHCVSCAHRVRIVACGRSETKYVSNFNILTHSFYSILFSMGKSKKHKRKRSSSSSSTDSYYLLKRIKKLEKQLKCQQATSRTRSPCVDRRQKSPSRSPRQRHCSRDSLARSQAASNTGRGVAGSVVQARELSPVNSEQSSFSILSNARSVRNNFKDNQNDESLILQDDDLLNLLGENPEKEHKNKLVLHEAITPRWRHFLLNGIKKEELVPLLENYEASSNLQELIAPRLNPEIFTVMPKDNLSKDGSLVEIQNHLGNGLCALGKGITLLLEDKHEIPKDSKEALLMHISDQERYFLISFTRYLFLEEI</sequence>
<keyword evidence="3" id="KW-1185">Reference proteome</keyword>
<feature type="compositionally biased region" description="Polar residues" evidence="1">
    <location>
        <begin position="136"/>
        <end position="145"/>
    </location>
</feature>
<name>A0A9P0GDP4_9CUCU</name>
<reference evidence="2" key="1">
    <citation type="submission" date="2022-01" db="EMBL/GenBank/DDBJ databases">
        <authorList>
            <person name="King R."/>
        </authorList>
    </citation>
    <scope>NUCLEOTIDE SEQUENCE</scope>
</reference>
<accession>A0A9P0GDP4</accession>
<evidence type="ECO:0000313" key="3">
    <source>
        <dbReference type="Proteomes" id="UP001153636"/>
    </source>
</evidence>
<dbReference type="PANTHER" id="PTHR34239:SF2">
    <property type="entry name" value="TRANSPOSABLE ELEMENT P TRANSPOSASE_THAP9 CONSERVED DOMAIN-CONTAINING PROTEIN"/>
    <property type="match status" value="1"/>
</dbReference>
<organism evidence="2 3">
    <name type="scientific">Psylliodes chrysocephalus</name>
    <dbReference type="NCBI Taxonomy" id="3402493"/>
    <lineage>
        <taxon>Eukaryota</taxon>
        <taxon>Metazoa</taxon>
        <taxon>Ecdysozoa</taxon>
        <taxon>Arthropoda</taxon>
        <taxon>Hexapoda</taxon>
        <taxon>Insecta</taxon>
        <taxon>Pterygota</taxon>
        <taxon>Neoptera</taxon>
        <taxon>Endopterygota</taxon>
        <taxon>Coleoptera</taxon>
        <taxon>Polyphaga</taxon>
        <taxon>Cucujiformia</taxon>
        <taxon>Chrysomeloidea</taxon>
        <taxon>Chrysomelidae</taxon>
        <taxon>Galerucinae</taxon>
        <taxon>Alticini</taxon>
        <taxon>Psylliodes</taxon>
    </lineage>
</organism>
<dbReference type="Proteomes" id="UP001153636">
    <property type="component" value="Chromosome 4"/>
</dbReference>
<protein>
    <submittedName>
        <fullName evidence="2">Uncharacterized protein</fullName>
    </submittedName>
</protein>
<dbReference type="EMBL" id="OV651816">
    <property type="protein sequence ID" value="CAH1109608.1"/>
    <property type="molecule type" value="Genomic_DNA"/>
</dbReference>